<gene>
    <name evidence="2" type="ORF">BDQ94DRAFT_138766</name>
</gene>
<evidence type="ECO:0000313" key="3">
    <source>
        <dbReference type="Proteomes" id="UP000253729"/>
    </source>
</evidence>
<keyword evidence="3" id="KW-1185">Reference proteome</keyword>
<name>A0A3F3QAJ2_9EURO</name>
<dbReference type="RefSeq" id="XP_026629266.1">
    <property type="nucleotide sequence ID" value="XM_026765300.1"/>
</dbReference>
<proteinExistence type="predicted"/>
<organism evidence="2 3">
    <name type="scientific">Aspergillus welwitschiae</name>
    <dbReference type="NCBI Taxonomy" id="1341132"/>
    <lineage>
        <taxon>Eukaryota</taxon>
        <taxon>Fungi</taxon>
        <taxon>Dikarya</taxon>
        <taxon>Ascomycota</taxon>
        <taxon>Pezizomycotina</taxon>
        <taxon>Eurotiomycetes</taxon>
        <taxon>Eurotiomycetidae</taxon>
        <taxon>Eurotiales</taxon>
        <taxon>Aspergillaceae</taxon>
        <taxon>Aspergillus</taxon>
        <taxon>Aspergillus subgen. Circumdati</taxon>
    </lineage>
</organism>
<dbReference type="AlphaFoldDB" id="A0A3F3QAJ2"/>
<sequence length="71" mass="8027">MLISLMWSNSRARRLTLGLACFGFVGMHAVDLSYKNEAIALISERVPCAHRRGKHPGETAMRSSRERKLNQ</sequence>
<evidence type="ECO:0000313" key="2">
    <source>
        <dbReference type="EMBL" id="RDH36244.1"/>
    </source>
</evidence>
<feature type="region of interest" description="Disordered" evidence="1">
    <location>
        <begin position="51"/>
        <end position="71"/>
    </location>
</feature>
<reference evidence="2 3" key="1">
    <citation type="submission" date="2018-07" db="EMBL/GenBank/DDBJ databases">
        <title>The genomes of Aspergillus section Nigri reveals drivers in fungal speciation.</title>
        <authorList>
            <consortium name="DOE Joint Genome Institute"/>
            <person name="Vesth T.C."/>
            <person name="Nybo J."/>
            <person name="Theobald S."/>
            <person name="Brandl J."/>
            <person name="Frisvad J.C."/>
            <person name="Nielsen K.F."/>
            <person name="Lyhne E.K."/>
            <person name="Kogle M.E."/>
            <person name="Kuo A."/>
            <person name="Riley R."/>
            <person name="Clum A."/>
            <person name="Nolan M."/>
            <person name="Lipzen A."/>
            <person name="Salamov A."/>
            <person name="Henrissat B."/>
            <person name="Wiebenga A."/>
            <person name="De vries R.P."/>
            <person name="Grigoriev I.V."/>
            <person name="Mortensen U.H."/>
            <person name="Andersen M.R."/>
            <person name="Baker S.E."/>
        </authorList>
    </citation>
    <scope>NUCLEOTIDE SEQUENCE [LARGE SCALE GENOMIC DNA]</scope>
    <source>
        <strain evidence="2 3">CBS 139.54b</strain>
    </source>
</reference>
<accession>A0A3F3QAJ2</accession>
<protein>
    <submittedName>
        <fullName evidence="2">Uncharacterized protein</fullName>
    </submittedName>
</protein>
<dbReference type="GeneID" id="38133656"/>
<dbReference type="Proteomes" id="UP000253729">
    <property type="component" value="Unassembled WGS sequence"/>
</dbReference>
<evidence type="ECO:0000256" key="1">
    <source>
        <dbReference type="SAM" id="MobiDB-lite"/>
    </source>
</evidence>
<dbReference type="EMBL" id="KZ852038">
    <property type="protein sequence ID" value="RDH36244.1"/>
    <property type="molecule type" value="Genomic_DNA"/>
</dbReference>